<comment type="caution">
    <text evidence="2">The sequence shown here is derived from an EMBL/GenBank/DDBJ whole genome shotgun (WGS) entry which is preliminary data.</text>
</comment>
<name>A0ABN2VRM0_9ACTN</name>
<dbReference type="Gene3D" id="3.40.50.150">
    <property type="entry name" value="Vaccinia Virus protein VP39"/>
    <property type="match status" value="1"/>
</dbReference>
<dbReference type="EMBL" id="BAAAPE010000005">
    <property type="protein sequence ID" value="GAA2068837.1"/>
    <property type="molecule type" value="Genomic_DNA"/>
</dbReference>
<evidence type="ECO:0000259" key="1">
    <source>
        <dbReference type="Pfam" id="PF08241"/>
    </source>
</evidence>
<dbReference type="InterPro" id="IPR029063">
    <property type="entry name" value="SAM-dependent_MTases_sf"/>
</dbReference>
<gene>
    <name evidence="2" type="ORF">GCM10009801_17570</name>
</gene>
<dbReference type="Pfam" id="PF08241">
    <property type="entry name" value="Methyltransf_11"/>
    <property type="match status" value="1"/>
</dbReference>
<dbReference type="PANTHER" id="PTHR43591">
    <property type="entry name" value="METHYLTRANSFERASE"/>
    <property type="match status" value="1"/>
</dbReference>
<dbReference type="PANTHER" id="PTHR43591:SF24">
    <property type="entry name" value="2-METHOXY-6-POLYPRENYL-1,4-BENZOQUINOL METHYLASE, MITOCHONDRIAL"/>
    <property type="match status" value="1"/>
</dbReference>
<accession>A0ABN2VRM0</accession>
<evidence type="ECO:0000313" key="2">
    <source>
        <dbReference type="EMBL" id="GAA2068837.1"/>
    </source>
</evidence>
<dbReference type="Proteomes" id="UP001500016">
    <property type="component" value="Unassembled WGS sequence"/>
</dbReference>
<dbReference type="CDD" id="cd02440">
    <property type="entry name" value="AdoMet_MTases"/>
    <property type="match status" value="1"/>
</dbReference>
<feature type="domain" description="Methyltransferase type 11" evidence="1">
    <location>
        <begin position="50"/>
        <end position="133"/>
    </location>
</feature>
<reference evidence="2 3" key="1">
    <citation type="journal article" date="2019" name="Int. J. Syst. Evol. Microbiol.">
        <title>The Global Catalogue of Microorganisms (GCM) 10K type strain sequencing project: providing services to taxonomists for standard genome sequencing and annotation.</title>
        <authorList>
            <consortium name="The Broad Institute Genomics Platform"/>
            <consortium name="The Broad Institute Genome Sequencing Center for Infectious Disease"/>
            <person name="Wu L."/>
            <person name="Ma J."/>
        </authorList>
    </citation>
    <scope>NUCLEOTIDE SEQUENCE [LARGE SCALE GENOMIC DNA]</scope>
    <source>
        <strain evidence="2 3">JCM 15478</strain>
    </source>
</reference>
<keyword evidence="3" id="KW-1185">Reference proteome</keyword>
<protein>
    <recommendedName>
        <fullName evidence="1">Methyltransferase type 11 domain-containing protein</fullName>
    </recommendedName>
</protein>
<dbReference type="InterPro" id="IPR013216">
    <property type="entry name" value="Methyltransf_11"/>
</dbReference>
<dbReference type="SUPFAM" id="SSF53335">
    <property type="entry name" value="S-adenosyl-L-methionine-dependent methyltransferases"/>
    <property type="match status" value="1"/>
</dbReference>
<dbReference type="RefSeq" id="WP_344525813.1">
    <property type="nucleotide sequence ID" value="NZ_BAAAPE010000005.1"/>
</dbReference>
<organism evidence="2 3">
    <name type="scientific">Streptomyces albiaxialis</name>
    <dbReference type="NCBI Taxonomy" id="329523"/>
    <lineage>
        <taxon>Bacteria</taxon>
        <taxon>Bacillati</taxon>
        <taxon>Actinomycetota</taxon>
        <taxon>Actinomycetes</taxon>
        <taxon>Kitasatosporales</taxon>
        <taxon>Streptomycetaceae</taxon>
        <taxon>Streptomyces</taxon>
    </lineage>
</organism>
<sequence length="231" mass="24637">MGTALPGDYDSDPGRFSANQEATRRFAALDDVHPGVARRLAAEGCRTVIDIGGGNGTLAVCLAAEGVAAVGADTARHLASAPRPAVLADARRLPFPDGTFDGAAALWMLYHLADPVTALREARRVLRPGGLLAVSTSGRFNDPELASVLPGWGRPSSFDAENAPDQLARVFEHVEIQRWDRPAVHLPDRAALTLYLRGRGLSGHDAPLAARRLPTPLTVTKRGMTAWARRN</sequence>
<evidence type="ECO:0000313" key="3">
    <source>
        <dbReference type="Proteomes" id="UP001500016"/>
    </source>
</evidence>
<proteinExistence type="predicted"/>